<evidence type="ECO:0000313" key="1">
    <source>
        <dbReference type="EMBL" id="KAG0423725.1"/>
    </source>
</evidence>
<feature type="non-terminal residue" evidence="1">
    <location>
        <position position="1"/>
    </location>
</feature>
<dbReference type="EMBL" id="JABSTQ010010062">
    <property type="protein sequence ID" value="KAG0423725.1"/>
    <property type="molecule type" value="Genomic_DNA"/>
</dbReference>
<name>A0AC60PRV3_IXOPE</name>
<dbReference type="Proteomes" id="UP000805193">
    <property type="component" value="Unassembled WGS sequence"/>
</dbReference>
<evidence type="ECO:0000313" key="2">
    <source>
        <dbReference type="Proteomes" id="UP000805193"/>
    </source>
</evidence>
<sequence length="106" mass="11278">VLAAPCKVALVGNPEFSAPEIIKQGSVTTRADLWSSGVLVYALLVGLSPFLGDSNESTCANITTASYTFPDSPKLSELAHDLIFRLLIADPHKRPSASATLAHPWM</sequence>
<feature type="non-terminal residue" evidence="1">
    <location>
        <position position="106"/>
    </location>
</feature>
<accession>A0AC60PRV3</accession>
<proteinExistence type="predicted"/>
<organism evidence="1 2">
    <name type="scientific">Ixodes persulcatus</name>
    <name type="common">Taiga tick</name>
    <dbReference type="NCBI Taxonomy" id="34615"/>
    <lineage>
        <taxon>Eukaryota</taxon>
        <taxon>Metazoa</taxon>
        <taxon>Ecdysozoa</taxon>
        <taxon>Arthropoda</taxon>
        <taxon>Chelicerata</taxon>
        <taxon>Arachnida</taxon>
        <taxon>Acari</taxon>
        <taxon>Parasitiformes</taxon>
        <taxon>Ixodida</taxon>
        <taxon>Ixodoidea</taxon>
        <taxon>Ixodidae</taxon>
        <taxon>Ixodinae</taxon>
        <taxon>Ixodes</taxon>
    </lineage>
</organism>
<reference evidence="1 2" key="1">
    <citation type="journal article" date="2020" name="Cell">
        <title>Large-Scale Comparative Analyses of Tick Genomes Elucidate Their Genetic Diversity and Vector Capacities.</title>
        <authorList>
            <consortium name="Tick Genome and Microbiome Consortium (TIGMIC)"/>
            <person name="Jia N."/>
            <person name="Wang J."/>
            <person name="Shi W."/>
            <person name="Du L."/>
            <person name="Sun Y."/>
            <person name="Zhan W."/>
            <person name="Jiang J.F."/>
            <person name="Wang Q."/>
            <person name="Zhang B."/>
            <person name="Ji P."/>
            <person name="Bell-Sakyi L."/>
            <person name="Cui X.M."/>
            <person name="Yuan T.T."/>
            <person name="Jiang B.G."/>
            <person name="Yang W.F."/>
            <person name="Lam T.T."/>
            <person name="Chang Q.C."/>
            <person name="Ding S.J."/>
            <person name="Wang X.J."/>
            <person name="Zhu J.G."/>
            <person name="Ruan X.D."/>
            <person name="Zhao L."/>
            <person name="Wei J.T."/>
            <person name="Ye R.Z."/>
            <person name="Que T.C."/>
            <person name="Du C.H."/>
            <person name="Zhou Y.H."/>
            <person name="Cheng J.X."/>
            <person name="Dai P.F."/>
            <person name="Guo W.B."/>
            <person name="Han X.H."/>
            <person name="Huang E.J."/>
            <person name="Li L.F."/>
            <person name="Wei W."/>
            <person name="Gao Y.C."/>
            <person name="Liu J.Z."/>
            <person name="Shao H.Z."/>
            <person name="Wang X."/>
            <person name="Wang C.C."/>
            <person name="Yang T.C."/>
            <person name="Huo Q.B."/>
            <person name="Li W."/>
            <person name="Chen H.Y."/>
            <person name="Chen S.E."/>
            <person name="Zhou L.G."/>
            <person name="Ni X.B."/>
            <person name="Tian J.H."/>
            <person name="Sheng Y."/>
            <person name="Liu T."/>
            <person name="Pan Y.S."/>
            <person name="Xia L.Y."/>
            <person name="Li J."/>
            <person name="Zhao F."/>
            <person name="Cao W.C."/>
        </authorList>
    </citation>
    <scope>NUCLEOTIDE SEQUENCE [LARGE SCALE GENOMIC DNA]</scope>
    <source>
        <strain evidence="1">Iper-2018</strain>
    </source>
</reference>
<comment type="caution">
    <text evidence="1">The sequence shown here is derived from an EMBL/GenBank/DDBJ whole genome shotgun (WGS) entry which is preliminary data.</text>
</comment>
<protein>
    <submittedName>
        <fullName evidence="1">Uncharacterized protein</fullName>
    </submittedName>
</protein>
<gene>
    <name evidence="1" type="ORF">HPB47_000511</name>
</gene>
<keyword evidence="2" id="KW-1185">Reference proteome</keyword>